<evidence type="ECO:0000313" key="2">
    <source>
        <dbReference type="EMBL" id="KFK41851.1"/>
    </source>
</evidence>
<sequence>MSSESSASVKLDRKWVRIVPDVTLARSSDHMLDASIPTGVPLTGPSDRRLSDASSPEVELPVHRPEVVSLWETRPSISRPVLRDSTEEGSSYARPETSSGRSEPLDRVETNEGTSGGDKGIFVNFRNAAPKSPGPGLGHWIKLDDSNNVAWTMRSSLVYALSPASRWKGISIIYPQANDRPWSPLSGYMCVRTREEKNSEGLRGGGKHISQVPSACLQFVRCMRRGPDFLSSPRDDSSPSDSEVWFAIFAISMLDGYNFFFDAWYALDQNNRKLNTQNGELVAESNRSLEARREAELEVTKFKDLLDHSHRMNGDLIAEQDELNSKVAAMTLALAEAEEVKRSEVSRIEGEVANLKSSSKDASSDQGRPPRFVTRQVVGAIKRMDKAAKEGVPIDAANKEKLEARLAAYTAETDQIIIPPLRVDSSDDEGIEPIRNVALDISSTDSSDDEVERTEADGRITVVGKTLALSRVEIEDAANGEAHDGADQLELQGGDVKDNTEPIGTQEVGATADLSATEAVDAAIGEPIASHFSLPDLTSED</sequence>
<dbReference type="AlphaFoldDB" id="A0A087HI99"/>
<evidence type="ECO:0000256" key="1">
    <source>
        <dbReference type="SAM" id="MobiDB-lite"/>
    </source>
</evidence>
<dbReference type="Proteomes" id="UP000029120">
    <property type="component" value="Chromosome 2"/>
</dbReference>
<feature type="region of interest" description="Disordered" evidence="1">
    <location>
        <begin position="81"/>
        <end position="119"/>
    </location>
</feature>
<protein>
    <submittedName>
        <fullName evidence="2">Uncharacterized protein</fullName>
    </submittedName>
</protein>
<keyword evidence="3" id="KW-1185">Reference proteome</keyword>
<evidence type="ECO:0000313" key="3">
    <source>
        <dbReference type="Proteomes" id="UP000029120"/>
    </source>
</evidence>
<accession>A0A087HI99</accession>
<name>A0A087HI99_ARAAL</name>
<organism evidence="2 3">
    <name type="scientific">Arabis alpina</name>
    <name type="common">Alpine rock-cress</name>
    <dbReference type="NCBI Taxonomy" id="50452"/>
    <lineage>
        <taxon>Eukaryota</taxon>
        <taxon>Viridiplantae</taxon>
        <taxon>Streptophyta</taxon>
        <taxon>Embryophyta</taxon>
        <taxon>Tracheophyta</taxon>
        <taxon>Spermatophyta</taxon>
        <taxon>Magnoliopsida</taxon>
        <taxon>eudicotyledons</taxon>
        <taxon>Gunneridae</taxon>
        <taxon>Pentapetalae</taxon>
        <taxon>rosids</taxon>
        <taxon>malvids</taxon>
        <taxon>Brassicales</taxon>
        <taxon>Brassicaceae</taxon>
        <taxon>Arabideae</taxon>
        <taxon>Arabis</taxon>
    </lineage>
</organism>
<dbReference type="Gramene" id="KFK41851">
    <property type="protein sequence ID" value="KFK41851"/>
    <property type="gene ID" value="AALP_AA2G179100"/>
</dbReference>
<dbReference type="EMBL" id="CM002870">
    <property type="protein sequence ID" value="KFK41851.1"/>
    <property type="molecule type" value="Genomic_DNA"/>
</dbReference>
<dbReference type="OrthoDB" id="1114316at2759"/>
<gene>
    <name evidence="2" type="ordered locus">AALP_Aa2g179100</name>
</gene>
<feature type="region of interest" description="Disordered" evidence="1">
    <location>
        <begin position="26"/>
        <end position="59"/>
    </location>
</feature>
<reference evidence="3" key="1">
    <citation type="journal article" date="2015" name="Nat. Plants">
        <title>Genome expansion of Arabis alpina linked with retrotransposition and reduced symmetric DNA methylation.</title>
        <authorList>
            <person name="Willing E.M."/>
            <person name="Rawat V."/>
            <person name="Mandakova T."/>
            <person name="Maumus F."/>
            <person name="James G.V."/>
            <person name="Nordstroem K.J."/>
            <person name="Becker C."/>
            <person name="Warthmann N."/>
            <person name="Chica C."/>
            <person name="Szarzynska B."/>
            <person name="Zytnicki M."/>
            <person name="Albani M.C."/>
            <person name="Kiefer C."/>
            <person name="Bergonzi S."/>
            <person name="Castaings L."/>
            <person name="Mateos J.L."/>
            <person name="Berns M.C."/>
            <person name="Bujdoso N."/>
            <person name="Piofczyk T."/>
            <person name="de Lorenzo L."/>
            <person name="Barrero-Sicilia C."/>
            <person name="Mateos I."/>
            <person name="Piednoel M."/>
            <person name="Hagmann J."/>
            <person name="Chen-Min-Tao R."/>
            <person name="Iglesias-Fernandez R."/>
            <person name="Schuster S.C."/>
            <person name="Alonso-Blanco C."/>
            <person name="Roudier F."/>
            <person name="Carbonero P."/>
            <person name="Paz-Ares J."/>
            <person name="Davis S.J."/>
            <person name="Pecinka A."/>
            <person name="Quesneville H."/>
            <person name="Colot V."/>
            <person name="Lysak M.A."/>
            <person name="Weigel D."/>
            <person name="Coupland G."/>
            <person name="Schneeberger K."/>
        </authorList>
    </citation>
    <scope>NUCLEOTIDE SEQUENCE [LARGE SCALE GENOMIC DNA]</scope>
    <source>
        <strain evidence="3">cv. Pajares</strain>
    </source>
</reference>
<proteinExistence type="predicted"/>